<protein>
    <submittedName>
        <fullName evidence="2">Uncharacterized protein</fullName>
    </submittedName>
</protein>
<dbReference type="EMBL" id="LAZR01041673">
    <property type="protein sequence ID" value="KKL11389.1"/>
    <property type="molecule type" value="Genomic_DNA"/>
</dbReference>
<comment type="caution">
    <text evidence="2">The sequence shown here is derived from an EMBL/GenBank/DDBJ whole genome shotgun (WGS) entry which is preliminary data.</text>
</comment>
<reference evidence="2" key="1">
    <citation type="journal article" date="2015" name="Nature">
        <title>Complex archaea that bridge the gap between prokaryotes and eukaryotes.</title>
        <authorList>
            <person name="Spang A."/>
            <person name="Saw J.H."/>
            <person name="Jorgensen S.L."/>
            <person name="Zaremba-Niedzwiedzka K."/>
            <person name="Martijn J."/>
            <person name="Lind A.E."/>
            <person name="van Eijk R."/>
            <person name="Schleper C."/>
            <person name="Guy L."/>
            <person name="Ettema T.J."/>
        </authorList>
    </citation>
    <scope>NUCLEOTIDE SEQUENCE</scope>
</reference>
<evidence type="ECO:0000256" key="1">
    <source>
        <dbReference type="SAM" id="MobiDB-lite"/>
    </source>
</evidence>
<feature type="compositionally biased region" description="Polar residues" evidence="1">
    <location>
        <begin position="18"/>
        <end position="34"/>
    </location>
</feature>
<name>A0A0F9AP69_9ZZZZ</name>
<evidence type="ECO:0000313" key="2">
    <source>
        <dbReference type="EMBL" id="KKL11389.1"/>
    </source>
</evidence>
<proteinExistence type="predicted"/>
<organism evidence="2">
    <name type="scientific">marine sediment metagenome</name>
    <dbReference type="NCBI Taxonomy" id="412755"/>
    <lineage>
        <taxon>unclassified sequences</taxon>
        <taxon>metagenomes</taxon>
        <taxon>ecological metagenomes</taxon>
    </lineage>
</organism>
<dbReference type="AlphaFoldDB" id="A0A0F9AP69"/>
<sequence>MVEETENTKIQPDDANPSGENVTPDSDDPNSTITPEEGKAGTPDIQVPEFDDNLLERAEALGLNEDEARSFETPEALRKTLDSHEIMIGRAIEVETKEVSQEDREQNMAQLDFTPVDLGETDEFEEEKVKTAVGGLNKQVVKLTAEVNQLRQSADANVVNMAEREFDSIMGSLDEKGQEHFGVGSSAAMNKKSKEFRRRNEIYDSILDQQVGAAARGKDVPTIQQCFKKITGGKFKAVTKKSVQKEILDKAKKVKNVFTNPPSNANISELPETRKEREIREMKEEAAKKNIKLDD</sequence>
<gene>
    <name evidence="2" type="ORF">LCGC14_2546310</name>
</gene>
<accession>A0A0F9AP69</accession>
<feature type="region of interest" description="Disordered" evidence="1">
    <location>
        <begin position="1"/>
        <end position="47"/>
    </location>
</feature>